<feature type="region of interest" description="Disordered" evidence="1">
    <location>
        <begin position="1"/>
        <end position="56"/>
    </location>
</feature>
<accession>A0A401SYL4</accession>
<dbReference type="AlphaFoldDB" id="A0A401SYL4"/>
<organism evidence="2 3">
    <name type="scientific">Chiloscyllium punctatum</name>
    <name type="common">Brownbanded bambooshark</name>
    <name type="synonym">Hemiscyllium punctatum</name>
    <dbReference type="NCBI Taxonomy" id="137246"/>
    <lineage>
        <taxon>Eukaryota</taxon>
        <taxon>Metazoa</taxon>
        <taxon>Chordata</taxon>
        <taxon>Craniata</taxon>
        <taxon>Vertebrata</taxon>
        <taxon>Chondrichthyes</taxon>
        <taxon>Elasmobranchii</taxon>
        <taxon>Galeomorphii</taxon>
        <taxon>Galeoidea</taxon>
        <taxon>Orectolobiformes</taxon>
        <taxon>Hemiscylliidae</taxon>
        <taxon>Chiloscyllium</taxon>
    </lineage>
</organism>
<gene>
    <name evidence="2" type="ORF">chiPu_0013889</name>
</gene>
<name>A0A401SYL4_CHIPU</name>
<feature type="non-terminal residue" evidence="2">
    <location>
        <position position="70"/>
    </location>
</feature>
<dbReference type="EMBL" id="BEZZ01000696">
    <property type="protein sequence ID" value="GCC35406.1"/>
    <property type="molecule type" value="Genomic_DNA"/>
</dbReference>
<evidence type="ECO:0000313" key="2">
    <source>
        <dbReference type="EMBL" id="GCC35406.1"/>
    </source>
</evidence>
<protein>
    <submittedName>
        <fullName evidence="2">Uncharacterized protein</fullName>
    </submittedName>
</protein>
<reference evidence="2 3" key="1">
    <citation type="journal article" date="2018" name="Nat. Ecol. Evol.">
        <title>Shark genomes provide insights into elasmobranch evolution and the origin of vertebrates.</title>
        <authorList>
            <person name="Hara Y"/>
            <person name="Yamaguchi K"/>
            <person name="Onimaru K"/>
            <person name="Kadota M"/>
            <person name="Koyanagi M"/>
            <person name="Keeley SD"/>
            <person name="Tatsumi K"/>
            <person name="Tanaka K"/>
            <person name="Motone F"/>
            <person name="Kageyama Y"/>
            <person name="Nozu R"/>
            <person name="Adachi N"/>
            <person name="Nishimura O"/>
            <person name="Nakagawa R"/>
            <person name="Tanegashima C"/>
            <person name="Kiyatake I"/>
            <person name="Matsumoto R"/>
            <person name="Murakumo K"/>
            <person name="Nishida K"/>
            <person name="Terakita A"/>
            <person name="Kuratani S"/>
            <person name="Sato K"/>
            <person name="Hyodo S Kuraku.S."/>
        </authorList>
    </citation>
    <scope>NUCLEOTIDE SEQUENCE [LARGE SCALE GENOMIC DNA]</scope>
</reference>
<comment type="caution">
    <text evidence="2">The sequence shown here is derived from an EMBL/GenBank/DDBJ whole genome shotgun (WGS) entry which is preliminary data.</text>
</comment>
<keyword evidence="3" id="KW-1185">Reference proteome</keyword>
<evidence type="ECO:0000313" key="3">
    <source>
        <dbReference type="Proteomes" id="UP000287033"/>
    </source>
</evidence>
<sequence length="70" mass="7605">MSMGPGEEGGRERLGGFRRRVPPSPDSARRKRTAAAETERGGRKKNSTGVVPTSAKRSGALRCTILDWSY</sequence>
<dbReference type="Proteomes" id="UP000287033">
    <property type="component" value="Unassembled WGS sequence"/>
</dbReference>
<evidence type="ECO:0000256" key="1">
    <source>
        <dbReference type="SAM" id="MobiDB-lite"/>
    </source>
</evidence>
<proteinExistence type="predicted"/>